<proteinExistence type="predicted"/>
<reference evidence="3" key="1">
    <citation type="submission" date="2025-08" db="UniProtKB">
        <authorList>
            <consortium name="Ensembl"/>
        </authorList>
    </citation>
    <scope>IDENTIFICATION</scope>
</reference>
<feature type="domain" description="U1-type" evidence="2">
    <location>
        <begin position="734"/>
        <end position="768"/>
    </location>
</feature>
<dbReference type="GeneTree" id="ENSGT00390000000614"/>
<feature type="compositionally biased region" description="Pro residues" evidence="1">
    <location>
        <begin position="1272"/>
        <end position="1290"/>
    </location>
</feature>
<feature type="compositionally biased region" description="Pro residues" evidence="1">
    <location>
        <begin position="1300"/>
        <end position="1318"/>
    </location>
</feature>
<dbReference type="PANTHER" id="PTHR15577:SF2">
    <property type="entry name" value="ZINC FINGER PROTEIN 318"/>
    <property type="match status" value="1"/>
</dbReference>
<dbReference type="InterPro" id="IPR055309">
    <property type="entry name" value="Znf318-like"/>
</dbReference>
<feature type="compositionally biased region" description="Low complexity" evidence="1">
    <location>
        <begin position="697"/>
        <end position="712"/>
    </location>
</feature>
<feature type="compositionally biased region" description="Pro residues" evidence="1">
    <location>
        <begin position="1"/>
        <end position="29"/>
    </location>
</feature>
<feature type="compositionally biased region" description="Basic and acidic residues" evidence="1">
    <location>
        <begin position="449"/>
        <end position="474"/>
    </location>
</feature>
<feature type="compositionally biased region" description="Low complexity" evidence="1">
    <location>
        <begin position="1402"/>
        <end position="1427"/>
    </location>
</feature>
<feature type="region of interest" description="Disordered" evidence="1">
    <location>
        <begin position="314"/>
        <end position="363"/>
    </location>
</feature>
<feature type="region of interest" description="Disordered" evidence="1">
    <location>
        <begin position="845"/>
        <end position="1070"/>
    </location>
</feature>
<evidence type="ECO:0000256" key="1">
    <source>
        <dbReference type="SAM" id="MobiDB-lite"/>
    </source>
</evidence>
<feature type="region of interest" description="Disordered" evidence="1">
    <location>
        <begin position="1"/>
        <end position="215"/>
    </location>
</feature>
<feature type="compositionally biased region" description="Pro residues" evidence="1">
    <location>
        <begin position="1428"/>
        <end position="1439"/>
    </location>
</feature>
<feature type="compositionally biased region" description="Low complexity" evidence="1">
    <location>
        <begin position="1440"/>
        <end position="1458"/>
    </location>
</feature>
<feature type="region of interest" description="Disordered" evidence="1">
    <location>
        <begin position="683"/>
        <end position="728"/>
    </location>
</feature>
<feature type="compositionally biased region" description="Pro residues" evidence="1">
    <location>
        <begin position="713"/>
        <end position="728"/>
    </location>
</feature>
<feature type="compositionally biased region" description="Low complexity" evidence="1">
    <location>
        <begin position="1534"/>
        <end position="1549"/>
    </location>
</feature>
<feature type="compositionally biased region" description="Basic and acidic residues" evidence="1">
    <location>
        <begin position="566"/>
        <end position="584"/>
    </location>
</feature>
<feature type="compositionally biased region" description="Basic and acidic residues" evidence="1">
    <location>
        <begin position="327"/>
        <end position="337"/>
    </location>
</feature>
<dbReference type="SMART" id="SM00451">
    <property type="entry name" value="ZnF_U1"/>
    <property type="match status" value="2"/>
</dbReference>
<feature type="region of interest" description="Disordered" evidence="1">
    <location>
        <begin position="536"/>
        <end position="606"/>
    </location>
</feature>
<feature type="compositionally biased region" description="Basic and acidic residues" evidence="1">
    <location>
        <begin position="887"/>
        <end position="1037"/>
    </location>
</feature>
<dbReference type="PANTHER" id="PTHR15577">
    <property type="entry name" value="ZINC FINGER CONTAINING PROTEIN"/>
    <property type="match status" value="1"/>
</dbReference>
<keyword evidence="4" id="KW-1185">Reference proteome</keyword>
<feature type="region of interest" description="Disordered" evidence="1">
    <location>
        <begin position="1402"/>
        <end position="1691"/>
    </location>
</feature>
<feature type="compositionally biased region" description="Polar residues" evidence="1">
    <location>
        <begin position="1631"/>
        <end position="1640"/>
    </location>
</feature>
<dbReference type="GO" id="GO:0045893">
    <property type="term" value="P:positive regulation of DNA-templated transcription"/>
    <property type="evidence" value="ECO:0007669"/>
    <property type="project" value="TreeGrafter"/>
</dbReference>
<dbReference type="GO" id="GO:0005654">
    <property type="term" value="C:nucleoplasm"/>
    <property type="evidence" value="ECO:0007669"/>
    <property type="project" value="TreeGrafter"/>
</dbReference>
<feature type="compositionally biased region" description="Basic and acidic residues" evidence="1">
    <location>
        <begin position="46"/>
        <end position="57"/>
    </location>
</feature>
<feature type="compositionally biased region" description="Basic residues" evidence="1">
    <location>
        <begin position="105"/>
        <end position="117"/>
    </location>
</feature>
<feature type="compositionally biased region" description="Polar residues" evidence="1">
    <location>
        <begin position="1554"/>
        <end position="1572"/>
    </location>
</feature>
<accession>A0A3B4Y4A9</accession>
<feature type="region of interest" description="Disordered" evidence="1">
    <location>
        <begin position="1353"/>
        <end position="1385"/>
    </location>
</feature>
<dbReference type="STRING" id="1841481.ENSSLDP00000022831"/>
<feature type="compositionally biased region" description="Polar residues" evidence="1">
    <location>
        <begin position="1478"/>
        <end position="1528"/>
    </location>
</feature>
<feature type="compositionally biased region" description="Basic and acidic residues" evidence="1">
    <location>
        <begin position="76"/>
        <end position="104"/>
    </location>
</feature>
<dbReference type="GO" id="GO:0008270">
    <property type="term" value="F:zinc ion binding"/>
    <property type="evidence" value="ECO:0007669"/>
    <property type="project" value="InterPro"/>
</dbReference>
<feature type="domain" description="U1-type" evidence="2">
    <location>
        <begin position="802"/>
        <end position="836"/>
    </location>
</feature>
<evidence type="ECO:0000259" key="2">
    <source>
        <dbReference type="SMART" id="SM00451"/>
    </source>
</evidence>
<dbReference type="GO" id="GO:0045892">
    <property type="term" value="P:negative regulation of DNA-templated transcription"/>
    <property type="evidence" value="ECO:0007669"/>
    <property type="project" value="TreeGrafter"/>
</dbReference>
<dbReference type="Proteomes" id="UP000261360">
    <property type="component" value="Unplaced"/>
</dbReference>
<evidence type="ECO:0000313" key="3">
    <source>
        <dbReference type="Ensembl" id="ENSSLDP00000022831.1"/>
    </source>
</evidence>
<feature type="compositionally biased region" description="Basic residues" evidence="1">
    <location>
        <begin position="175"/>
        <end position="215"/>
    </location>
</feature>
<feature type="compositionally biased region" description="Pro residues" evidence="1">
    <location>
        <begin position="1049"/>
        <end position="1058"/>
    </location>
</feature>
<sequence length="1691" mass="189356">MYRGRPPPRGGYPPPFEGRGPRPPRPYPAPDYRDDRSRPRPPYHHGYHDHAPPDSYRRSPPRRRYPSPGHLTLVFPHREYPARPEYERSRSRGRSRDRSLDRSRAKSRGRSKSRPRSQSRSPDRSRAKSRGRSKSRSLDRSRAKSRGRSKSRSPDRSRAKSRGRSKSRSPDRSRAKSRGRSKSRARSKSRPRSRSRSKSRSRSRSRSRGRSRGRHSSLFLCAVFQSIDSPRALEGSNFSHVADQLLLAVKGMEPHAVASMLSELRSDPQMANRAGLDAEIKEILNLLGEAGSGHKAQTTKAMDDIDDEEKFLYGDSEEPKPPPASEPVRHHGLDLYGDKITVQVPNPAFPPGTEPLEESERQALEEYEKIQDLLKTIGLDLGVAEITKMAARTKERLHGNKPPPKTPTRCRRHSGSSSSSSSRSRSRGGTRRSSWSSDDSCNKSAPPKSHKDRDVKETKVERSDATPPLHKEPPPHLPPQTPNPNNLPPHPGVPIPTYPPAQVHGMMAPNYPPPGYGQFGNYLPYMPQQWPPMYPPPRMTLPPQTDEFPPTLPYKQPYNKPPPELGVKEKGISKISIHDRKVSEEQNNESQKQKVLEEREKLKQEREIRMKKKEYLMKELERLRKQQGELLRKKRREKGGHKDPLLQEISHLQEEVMTQISNLRKEHEAAEKKRNEIDKVALILGLSPSDRPRRASKPQTSAAAPSSSRASPVKPPVSAPPPTPPPEPFEYYDAGNHWCKNCNVTSGSMFDFFTHLHSKTHRKTLDPYDRPWASTPTKIIKNMLPEEKLTKPAKGSEFLLPVRGFFCLLCKEFYGDAICAEEHVTTHAHNEKYKKQMYENPLYEQRRNLDRQAGLSSETSGKKRKHEDDEKGSKDKDEKSKHKKEKKDKEKKKEDDDASQKEEKSKVKKEDGEERLKHSKMGEDSKSVKSMEEERPSYSKKDEDENCKYSKKDDKYRYSKEEEERGDRYKYNRDEEYRYRYRRDDDDRYDDRPKYGPRNDEDKYKYGKHSEFRSKYDRERDEGKPKAEREGFKKPDPGKPTGKPEVIKPEPPPKPYDPPKVLCGPSPAMRAKLRKQSLEAGKPVPALPTTSFGKFTWKKKENMLAKVAEKVAAEFIKEDEAAASQQQPVSVEDSFAKSMAVAKEIAHKLGGQHNMPPSPWVSNGANRGRIRPNLPAPAAVLRKTTMMGKPAPLNTFLSIRPQNTSLISPTLSDGLTKALNAQNALLETKPVPPVGGPEPCEAMPTPAVSRPGPSEAKPPPLASIPAPFEVKPSPPMSRPEPFEAKPPPPVSRLAPFEVKPAPPVSRPEPFQAKPPPPVSRLAKPAASEGKPPPSVAKPTQPAMIKIVSDVAAPGVPESEQTRTVFVKPPPFMNMSEGAQKSEKLKSNLAAAKAQELFGIFYSSTSQSGSSSITKPATDSSSSSNKSTPPAPQAPKPQLHPPVQTQSQSQPPTQVHTAPQPQPQPQPDSKSPPSTPQSHSEIQIASVWSMQSTPAPTPETTSQTVQPKLTPQAQSAVQSETQNQSSTSKSESHITPQTEPEPTPETQCQPKLPLQIQTEPQSKPQPDQGTQSHLDPAPEPEPKPGPKTRGKTTPTKKASPAARPVRQTRSQTRYQTRRQQQQQQNQSEPESDMTSGDSESAASDPKGLDTSDPGSGSLQEEGGSQEMEITPETLGLPPDMTSLDFEYDFNFE</sequence>
<name>A0A3B4Y4A9_SERLL</name>
<feature type="compositionally biased region" description="Basic and acidic residues" evidence="1">
    <location>
        <begin position="591"/>
        <end position="606"/>
    </location>
</feature>
<reference evidence="3" key="2">
    <citation type="submission" date="2025-09" db="UniProtKB">
        <authorList>
            <consortium name="Ensembl"/>
        </authorList>
    </citation>
    <scope>IDENTIFICATION</scope>
</reference>
<feature type="compositionally biased region" description="Low complexity" evidence="1">
    <location>
        <begin position="1466"/>
        <end position="1477"/>
    </location>
</feature>
<dbReference type="InterPro" id="IPR003604">
    <property type="entry name" value="Matrin/U1-like-C_Znf_C2H2"/>
</dbReference>
<feature type="region of interest" description="Disordered" evidence="1">
    <location>
        <begin position="1228"/>
        <end position="1341"/>
    </location>
</feature>
<dbReference type="Ensembl" id="ENSSLDT00000023565.1">
    <property type="protein sequence ID" value="ENSSLDP00000022831.1"/>
    <property type="gene ID" value="ENSSLDG00000017789.1"/>
</dbReference>
<protein>
    <submittedName>
        <fullName evidence="3">Zinc finger protein 318</fullName>
    </submittedName>
</protein>
<feature type="compositionally biased region" description="Pro residues" evidence="1">
    <location>
        <begin position="475"/>
        <end position="499"/>
    </location>
</feature>
<feature type="compositionally biased region" description="Low complexity" evidence="1">
    <location>
        <begin position="1653"/>
        <end position="1667"/>
    </location>
</feature>
<dbReference type="GO" id="GO:0003676">
    <property type="term" value="F:nucleic acid binding"/>
    <property type="evidence" value="ECO:0007669"/>
    <property type="project" value="InterPro"/>
</dbReference>
<feature type="region of interest" description="Disordered" evidence="1">
    <location>
        <begin position="392"/>
        <end position="515"/>
    </location>
</feature>
<organism evidence="3 4">
    <name type="scientific">Seriola lalandi dorsalis</name>
    <dbReference type="NCBI Taxonomy" id="1841481"/>
    <lineage>
        <taxon>Eukaryota</taxon>
        <taxon>Metazoa</taxon>
        <taxon>Chordata</taxon>
        <taxon>Craniata</taxon>
        <taxon>Vertebrata</taxon>
        <taxon>Euteleostomi</taxon>
        <taxon>Actinopterygii</taxon>
        <taxon>Neopterygii</taxon>
        <taxon>Teleostei</taxon>
        <taxon>Neoteleostei</taxon>
        <taxon>Acanthomorphata</taxon>
        <taxon>Carangaria</taxon>
        <taxon>Carangiformes</taxon>
        <taxon>Carangidae</taxon>
        <taxon>Seriola</taxon>
    </lineage>
</organism>
<feature type="compositionally biased region" description="Low complexity" evidence="1">
    <location>
        <begin position="1606"/>
        <end position="1625"/>
    </location>
</feature>
<evidence type="ECO:0000313" key="4">
    <source>
        <dbReference type="Proteomes" id="UP000261360"/>
    </source>
</evidence>
<feature type="compositionally biased region" description="Basic and acidic residues" evidence="1">
    <location>
        <begin position="866"/>
        <end position="880"/>
    </location>
</feature>